<keyword evidence="2" id="KW-1185">Reference proteome</keyword>
<evidence type="ECO:0000313" key="1">
    <source>
        <dbReference type="EMBL" id="KAK3064429.1"/>
    </source>
</evidence>
<sequence>MAWPSCLSARPGSRAGAAEPKANARPLWIDSLPKTDHVQLFRDVDWKSTALGPSEQWGSALRFAAHMVFTDSRGGGPDRVAFYSEAFEVTAVEAHPRLMGSNFSVGWLELWEGILPMFDQAQHSGRTIDMDKIELIAERKGFKEEAYFTGQSIPLRGDSGEVEGFYNTVSGIIRSRVWRGMLTDT</sequence>
<reference evidence="1" key="1">
    <citation type="submission" date="2024-09" db="EMBL/GenBank/DDBJ databases">
        <title>Black Yeasts Isolated from many extreme environments.</title>
        <authorList>
            <person name="Coleine C."/>
            <person name="Stajich J.E."/>
            <person name="Selbmann L."/>
        </authorList>
    </citation>
    <scope>NUCLEOTIDE SEQUENCE</scope>
    <source>
        <strain evidence="1">CCFEE 5737</strain>
    </source>
</reference>
<dbReference type="Proteomes" id="UP001186974">
    <property type="component" value="Unassembled WGS sequence"/>
</dbReference>
<gene>
    <name evidence="1" type="ORF">LTS18_007266</name>
</gene>
<proteinExistence type="predicted"/>
<protein>
    <submittedName>
        <fullName evidence="1">Uncharacterized protein</fullName>
    </submittedName>
</protein>
<evidence type="ECO:0000313" key="2">
    <source>
        <dbReference type="Proteomes" id="UP001186974"/>
    </source>
</evidence>
<organism evidence="1 2">
    <name type="scientific">Coniosporium uncinatum</name>
    <dbReference type="NCBI Taxonomy" id="93489"/>
    <lineage>
        <taxon>Eukaryota</taxon>
        <taxon>Fungi</taxon>
        <taxon>Dikarya</taxon>
        <taxon>Ascomycota</taxon>
        <taxon>Pezizomycotina</taxon>
        <taxon>Dothideomycetes</taxon>
        <taxon>Dothideomycetes incertae sedis</taxon>
        <taxon>Coniosporium</taxon>
    </lineage>
</organism>
<dbReference type="EMBL" id="JAWDJW010006515">
    <property type="protein sequence ID" value="KAK3064429.1"/>
    <property type="molecule type" value="Genomic_DNA"/>
</dbReference>
<accession>A0ACC3DAH0</accession>
<comment type="caution">
    <text evidence="1">The sequence shown here is derived from an EMBL/GenBank/DDBJ whole genome shotgun (WGS) entry which is preliminary data.</text>
</comment>
<name>A0ACC3DAH0_9PEZI</name>